<dbReference type="EMBL" id="BKCJ011158081">
    <property type="protein sequence ID" value="GFC96074.1"/>
    <property type="molecule type" value="Genomic_DNA"/>
</dbReference>
<name>A0A699SEN2_TANCI</name>
<proteinExistence type="predicted"/>
<accession>A0A699SEN2</accession>
<feature type="non-terminal residue" evidence="1">
    <location>
        <position position="1"/>
    </location>
</feature>
<evidence type="ECO:0000313" key="1">
    <source>
        <dbReference type="EMBL" id="GFC96074.1"/>
    </source>
</evidence>
<comment type="caution">
    <text evidence="1">The sequence shown here is derived from an EMBL/GenBank/DDBJ whole genome shotgun (WGS) entry which is preliminary data.</text>
</comment>
<organism evidence="1">
    <name type="scientific">Tanacetum cinerariifolium</name>
    <name type="common">Dalmatian daisy</name>
    <name type="synonym">Chrysanthemum cinerariifolium</name>
    <dbReference type="NCBI Taxonomy" id="118510"/>
    <lineage>
        <taxon>Eukaryota</taxon>
        <taxon>Viridiplantae</taxon>
        <taxon>Streptophyta</taxon>
        <taxon>Embryophyta</taxon>
        <taxon>Tracheophyta</taxon>
        <taxon>Spermatophyta</taxon>
        <taxon>Magnoliopsida</taxon>
        <taxon>eudicotyledons</taxon>
        <taxon>Gunneridae</taxon>
        <taxon>Pentapetalae</taxon>
        <taxon>asterids</taxon>
        <taxon>campanulids</taxon>
        <taxon>Asterales</taxon>
        <taxon>Asteraceae</taxon>
        <taxon>Asteroideae</taxon>
        <taxon>Anthemideae</taxon>
        <taxon>Anthemidinae</taxon>
        <taxon>Tanacetum</taxon>
    </lineage>
</organism>
<dbReference type="AlphaFoldDB" id="A0A699SEN2"/>
<sequence length="83" mass="9485">KAKGCHVFLAQISATKEDDKSEGKQVKDRPIVQDFPEVFPENLPGAFRQRFHKTQFLTLGSPDLILQKEGWLIQNVHRLQGVE</sequence>
<protein>
    <submittedName>
        <fullName evidence="1">Uncharacterized protein</fullName>
    </submittedName>
</protein>
<reference evidence="1" key="1">
    <citation type="journal article" date="2019" name="Sci. Rep.">
        <title>Draft genome of Tanacetum cinerariifolium, the natural source of mosquito coil.</title>
        <authorList>
            <person name="Yamashiro T."/>
            <person name="Shiraishi A."/>
            <person name="Satake H."/>
            <person name="Nakayama K."/>
        </authorList>
    </citation>
    <scope>NUCLEOTIDE SEQUENCE</scope>
</reference>
<gene>
    <name evidence="1" type="ORF">Tci_868044</name>
</gene>